<reference evidence="2 3" key="1">
    <citation type="submission" date="2018-03" db="EMBL/GenBank/DDBJ databases">
        <title>Bacteriophage NCPPB3778 and a type I-E CRISPR drive the evolution of the US Biological Select Agent, Rathayibacter toxicus.</title>
        <authorList>
            <person name="Davis E.W.II."/>
            <person name="Tabima J.F."/>
            <person name="Weisberg A.J."/>
            <person name="Dantas Lopes L."/>
            <person name="Wiseman M.S."/>
            <person name="Wiseman M.S."/>
            <person name="Pupko T."/>
            <person name="Belcher M.S."/>
            <person name="Sechler A.J."/>
            <person name="Tancos M.A."/>
            <person name="Schroeder B.K."/>
            <person name="Murray T.D."/>
            <person name="Luster D.G."/>
            <person name="Schneider W.L."/>
            <person name="Rogers E."/>
            <person name="Andreote F.D."/>
            <person name="Grunwald N.J."/>
            <person name="Putnam M.L."/>
            <person name="Chang J.H."/>
        </authorList>
    </citation>
    <scope>NUCLEOTIDE SEQUENCE [LARGE SCALE GENOMIC DNA]</scope>
    <source>
        <strain evidence="2 3">NCCPB 2253</strain>
    </source>
</reference>
<dbReference type="AlphaFoldDB" id="A0AAD1AF31"/>
<accession>A0AAD1AF31</accession>
<sequence>MGAMTGRQCSRTGCRAEAAVTLTYDYRDSLVAVGPLSPTPDPHGYDLCASHDRRLLVPQGWRTVRFDAPGSDAPGSDAPGSTALEV</sequence>
<dbReference type="InterPro" id="IPR021888">
    <property type="entry name" value="DUF3499"/>
</dbReference>
<evidence type="ECO:0000256" key="1">
    <source>
        <dbReference type="SAM" id="MobiDB-lite"/>
    </source>
</evidence>
<name>A0AAD1AF31_9MICO</name>
<feature type="region of interest" description="Disordered" evidence="1">
    <location>
        <begin position="66"/>
        <end position="86"/>
    </location>
</feature>
<evidence type="ECO:0008006" key="4">
    <source>
        <dbReference type="Google" id="ProtNLM"/>
    </source>
</evidence>
<organism evidence="2 3">
    <name type="scientific">Rathayibacter iranicus</name>
    <dbReference type="NCBI Taxonomy" id="59737"/>
    <lineage>
        <taxon>Bacteria</taxon>
        <taxon>Bacillati</taxon>
        <taxon>Actinomycetota</taxon>
        <taxon>Actinomycetes</taxon>
        <taxon>Micrococcales</taxon>
        <taxon>Microbacteriaceae</taxon>
        <taxon>Rathayibacter</taxon>
    </lineage>
</organism>
<dbReference type="EMBL" id="CP028130">
    <property type="protein sequence ID" value="AZZ55775.1"/>
    <property type="molecule type" value="Genomic_DNA"/>
</dbReference>
<proteinExistence type="predicted"/>
<evidence type="ECO:0000313" key="2">
    <source>
        <dbReference type="EMBL" id="AZZ55775.1"/>
    </source>
</evidence>
<gene>
    <name evidence="2" type="ORF">C7V51_07730</name>
</gene>
<dbReference type="Proteomes" id="UP000283946">
    <property type="component" value="Chromosome"/>
</dbReference>
<protein>
    <recommendedName>
        <fullName evidence="4">DUF3499 domain-containing protein</fullName>
    </recommendedName>
</protein>
<evidence type="ECO:0000313" key="3">
    <source>
        <dbReference type="Proteomes" id="UP000283946"/>
    </source>
</evidence>
<dbReference type="KEGG" id="ria:C7V51_07730"/>
<dbReference type="Pfam" id="PF12005">
    <property type="entry name" value="DUF3499"/>
    <property type="match status" value="1"/>
</dbReference>